<evidence type="ECO:0000313" key="3">
    <source>
        <dbReference type="EMBL" id="KOS16749.1"/>
    </source>
</evidence>
<evidence type="ECO:0000313" key="4">
    <source>
        <dbReference type="Proteomes" id="UP000053831"/>
    </source>
</evidence>
<proteinExistence type="predicted"/>
<name>A0A0M9VRK8_ESCWE</name>
<reference evidence="3 4" key="1">
    <citation type="submission" date="2015-07" db="EMBL/GenBank/DDBJ databases">
        <title>The genome of the fungus Escovopsis weberi, a specialized disease agent of ant agriculture.</title>
        <authorList>
            <person name="de Man T.J."/>
            <person name="Stajich J.E."/>
            <person name="Kubicek C.P."/>
            <person name="Chenthamara K."/>
            <person name="Atanasova L."/>
            <person name="Druzhinina I.S."/>
            <person name="Birnbaum S."/>
            <person name="Barribeau S.M."/>
            <person name="Teiling C."/>
            <person name="Suen G."/>
            <person name="Currie C."/>
            <person name="Gerardo N.M."/>
        </authorList>
    </citation>
    <scope>NUCLEOTIDE SEQUENCE [LARGE SCALE GENOMIC DNA]</scope>
</reference>
<protein>
    <recommendedName>
        <fullName evidence="5">Extracellular membrane protein CFEM domain-containing protein</fullName>
    </recommendedName>
</protein>
<accession>A0A0M9VRK8</accession>
<evidence type="ECO:0008006" key="5">
    <source>
        <dbReference type="Google" id="ProtNLM"/>
    </source>
</evidence>
<evidence type="ECO:0000256" key="1">
    <source>
        <dbReference type="SAM" id="MobiDB-lite"/>
    </source>
</evidence>
<feature type="chain" id="PRO_5005839229" description="Extracellular membrane protein CFEM domain-containing protein" evidence="2">
    <location>
        <begin position="20"/>
        <end position="141"/>
    </location>
</feature>
<dbReference type="Proteomes" id="UP000053831">
    <property type="component" value="Unassembled WGS sequence"/>
</dbReference>
<sequence>MKIASVLLALASLFAAAEACKCKEEGKLNLWRRTRACCSDAGKGQYDDAEKDCIHSTMKHLTHFDTCCRLTKYTKSDCGHYQPGNPWHPSAVEVVGTSDDGGDKDAAANLRTAATTVRTNPWLAGDPRDGSSGSSSRSSGQ</sequence>
<feature type="compositionally biased region" description="Low complexity" evidence="1">
    <location>
        <begin position="130"/>
        <end position="141"/>
    </location>
</feature>
<evidence type="ECO:0000256" key="2">
    <source>
        <dbReference type="SAM" id="SignalP"/>
    </source>
</evidence>
<organism evidence="3 4">
    <name type="scientific">Escovopsis weberi</name>
    <dbReference type="NCBI Taxonomy" id="150374"/>
    <lineage>
        <taxon>Eukaryota</taxon>
        <taxon>Fungi</taxon>
        <taxon>Dikarya</taxon>
        <taxon>Ascomycota</taxon>
        <taxon>Pezizomycotina</taxon>
        <taxon>Sordariomycetes</taxon>
        <taxon>Hypocreomycetidae</taxon>
        <taxon>Hypocreales</taxon>
        <taxon>Hypocreaceae</taxon>
        <taxon>Escovopsis</taxon>
    </lineage>
</organism>
<keyword evidence="4" id="KW-1185">Reference proteome</keyword>
<feature type="region of interest" description="Disordered" evidence="1">
    <location>
        <begin position="112"/>
        <end position="141"/>
    </location>
</feature>
<gene>
    <name evidence="3" type="ORF">ESCO_004638</name>
</gene>
<keyword evidence="2" id="KW-0732">Signal</keyword>
<dbReference type="EMBL" id="LGSR01000029">
    <property type="protein sequence ID" value="KOS16749.1"/>
    <property type="molecule type" value="Genomic_DNA"/>
</dbReference>
<dbReference type="AlphaFoldDB" id="A0A0M9VRK8"/>
<comment type="caution">
    <text evidence="3">The sequence shown here is derived from an EMBL/GenBank/DDBJ whole genome shotgun (WGS) entry which is preliminary data.</text>
</comment>
<feature type="signal peptide" evidence="2">
    <location>
        <begin position="1"/>
        <end position="19"/>
    </location>
</feature>